<organism evidence="3 4">
    <name type="scientific">Perspicuibacillus lycopersici</name>
    <dbReference type="NCBI Taxonomy" id="1325689"/>
    <lineage>
        <taxon>Bacteria</taxon>
        <taxon>Bacillati</taxon>
        <taxon>Bacillota</taxon>
        <taxon>Bacilli</taxon>
        <taxon>Bacillales</taxon>
        <taxon>Bacillaceae</taxon>
        <taxon>Perspicuibacillus</taxon>
    </lineage>
</organism>
<feature type="compositionally biased region" description="Polar residues" evidence="1">
    <location>
        <begin position="11"/>
        <end position="22"/>
    </location>
</feature>
<dbReference type="Proteomes" id="UP001209318">
    <property type="component" value="Unassembled WGS sequence"/>
</dbReference>
<dbReference type="InterPro" id="IPR055338">
    <property type="entry name" value="YqfX-like"/>
</dbReference>
<sequence>MDDYNKEIQKQNESQTSNNLADENTYEEETAAEFVAPVDYELRSMRESRGVQETNEAGAGKVWGYIGLALAILSLFTAPLLFGIAGIVLGFIARNRGASGLGSWAIGIGALSVVISLFLAPFF</sequence>
<keyword evidence="2" id="KW-0812">Transmembrane</keyword>
<keyword evidence="2" id="KW-0472">Membrane</keyword>
<name>A0AAE3ISY9_9BACI</name>
<dbReference type="PANTHER" id="PTHR40040:SF1">
    <property type="entry name" value="MEMBRANE PROTEIN"/>
    <property type="match status" value="1"/>
</dbReference>
<gene>
    <name evidence="3" type="ORF">OEV98_09995</name>
</gene>
<comment type="caution">
    <text evidence="3">The sequence shown here is derived from an EMBL/GenBank/DDBJ whole genome shotgun (WGS) entry which is preliminary data.</text>
</comment>
<feature type="region of interest" description="Disordered" evidence="1">
    <location>
        <begin position="1"/>
        <end position="25"/>
    </location>
</feature>
<reference evidence="3" key="1">
    <citation type="submission" date="2022-10" db="EMBL/GenBank/DDBJ databases">
        <title>Description of Fervidibacillus gen. nov. in the family Fervidibacillaceae fam. nov. with two species, Fervidibacillus albus sp. nov., and Fervidibacillus halotolerans sp. nov., isolated from tidal flat sediments.</title>
        <authorList>
            <person name="Kwon K.K."/>
            <person name="Yang S.-H."/>
        </authorList>
    </citation>
    <scope>NUCLEOTIDE SEQUENCE</scope>
    <source>
        <strain evidence="3">JCM 19140</strain>
    </source>
</reference>
<protein>
    <submittedName>
        <fullName evidence="3">DUF4190 domain-containing protein</fullName>
    </submittedName>
</protein>
<dbReference type="AlphaFoldDB" id="A0AAE3ISY9"/>
<evidence type="ECO:0000313" key="4">
    <source>
        <dbReference type="Proteomes" id="UP001209318"/>
    </source>
</evidence>
<accession>A0AAE3ISY9</accession>
<evidence type="ECO:0000313" key="3">
    <source>
        <dbReference type="EMBL" id="MCU9613891.1"/>
    </source>
</evidence>
<proteinExistence type="predicted"/>
<keyword evidence="2" id="KW-1133">Transmembrane helix</keyword>
<dbReference type="RefSeq" id="WP_263073126.1">
    <property type="nucleotide sequence ID" value="NZ_JAOUSF010000003.1"/>
</dbReference>
<keyword evidence="4" id="KW-1185">Reference proteome</keyword>
<feature type="compositionally biased region" description="Basic and acidic residues" evidence="1">
    <location>
        <begin position="1"/>
        <end position="10"/>
    </location>
</feature>
<evidence type="ECO:0000256" key="1">
    <source>
        <dbReference type="SAM" id="MobiDB-lite"/>
    </source>
</evidence>
<feature type="transmembrane region" description="Helical" evidence="2">
    <location>
        <begin position="62"/>
        <end position="92"/>
    </location>
</feature>
<feature type="transmembrane region" description="Helical" evidence="2">
    <location>
        <begin position="104"/>
        <end position="122"/>
    </location>
</feature>
<evidence type="ECO:0000256" key="2">
    <source>
        <dbReference type="SAM" id="Phobius"/>
    </source>
</evidence>
<dbReference type="PANTHER" id="PTHR40040">
    <property type="entry name" value="SMALL HYDROPHOBIC PROTEIN-RELATED"/>
    <property type="match status" value="1"/>
</dbReference>
<dbReference type="EMBL" id="JAOUSF010000003">
    <property type="protein sequence ID" value="MCU9613891.1"/>
    <property type="molecule type" value="Genomic_DNA"/>
</dbReference>